<dbReference type="InterPro" id="IPR046342">
    <property type="entry name" value="CBS_dom_sf"/>
</dbReference>
<feature type="domain" description="CBS" evidence="21">
    <location>
        <begin position="184"/>
        <end position="240"/>
    </location>
</feature>
<dbReference type="InterPro" id="IPR015875">
    <property type="entry name" value="IMP_DH/GMP_Rdtase_CS"/>
</dbReference>
<dbReference type="GO" id="GO:0006183">
    <property type="term" value="P:GTP biosynthetic process"/>
    <property type="evidence" value="ECO:0007669"/>
    <property type="project" value="TreeGrafter"/>
</dbReference>
<comment type="similarity">
    <text evidence="3 14 19">Belongs to the IMPDH/GMPR family.</text>
</comment>
<dbReference type="NCBIfam" id="TIGR01302">
    <property type="entry name" value="IMP_dehydrog"/>
    <property type="match status" value="1"/>
</dbReference>
<dbReference type="InterPro" id="IPR013785">
    <property type="entry name" value="Aldolase_TIM"/>
</dbReference>
<comment type="function">
    <text evidence="14">Catalyzes the conversion of inosine 5'-phosphate (IMP) to xanthosine 5'-phosphate (XMP), the first committed and rate-limiting step in the de novo synthesis of guanine nucleotides, and therefore plays an important role in the regulation of cell growth.</text>
</comment>
<comment type="catalytic activity">
    <reaction evidence="12 14 20">
        <text>IMP + NAD(+) + H2O = XMP + NADH + H(+)</text>
        <dbReference type="Rhea" id="RHEA:11708"/>
        <dbReference type="ChEBI" id="CHEBI:15377"/>
        <dbReference type="ChEBI" id="CHEBI:15378"/>
        <dbReference type="ChEBI" id="CHEBI:57464"/>
        <dbReference type="ChEBI" id="CHEBI:57540"/>
        <dbReference type="ChEBI" id="CHEBI:57945"/>
        <dbReference type="ChEBI" id="CHEBI:58053"/>
        <dbReference type="EC" id="1.1.1.205"/>
    </reaction>
</comment>
<feature type="binding site" evidence="14">
    <location>
        <begin position="415"/>
        <end position="419"/>
    </location>
    <ligand>
        <name>IMP</name>
        <dbReference type="ChEBI" id="CHEBI:58053"/>
    </ligand>
</feature>
<evidence type="ECO:0000256" key="11">
    <source>
        <dbReference type="ARBA" id="ARBA00023122"/>
    </source>
</evidence>
<keyword evidence="9 14" id="KW-0560">Oxidoreductase</keyword>
<dbReference type="AlphaFoldDB" id="A0A8B8UQR7"/>
<evidence type="ECO:0000256" key="5">
    <source>
        <dbReference type="ARBA" id="ARBA00022723"/>
    </source>
</evidence>
<evidence type="ECO:0000256" key="15">
    <source>
        <dbReference type="PIRSR" id="PIRSR000130-1"/>
    </source>
</evidence>
<reference evidence="22" key="3">
    <citation type="submission" date="2025-07" db="EMBL/GenBank/DDBJ databases">
        <authorList>
            <consortium name="NCBI Genome Project"/>
        </authorList>
    </citation>
    <scope>NUCLEOTIDE SEQUENCE</scope>
    <source>
        <strain evidence="22">CBS432</strain>
    </source>
</reference>
<dbReference type="KEGG" id="spao:SPAR_F01180"/>
<comment type="subunit">
    <text evidence="13">Homotetramer. Seems to be able to form heterotetramers composed from more than 1 of the 3 IMPDH gene products (IMD2-4).</text>
</comment>
<dbReference type="VEuPathDB" id="FungiDB:SPAR_F01180"/>
<dbReference type="RefSeq" id="XP_033766122.1">
    <property type="nucleotide sequence ID" value="XM_033910231.1"/>
</dbReference>
<evidence type="ECO:0000256" key="12">
    <source>
        <dbReference type="ARBA" id="ARBA00048028"/>
    </source>
</evidence>
<protein>
    <recommendedName>
        <fullName evidence="14 20">Inosine-5'-monophosphate dehydrogenase</fullName>
        <shortName evidence="14">IMP dehydrogenase</shortName>
        <shortName evidence="14">IMPD</shortName>
        <shortName evidence="14">IMPDH</shortName>
        <ecNumber evidence="14 20">1.1.1.205</ecNumber>
    </recommendedName>
</protein>
<dbReference type="GO" id="GO:0003938">
    <property type="term" value="F:IMP dehydrogenase activity"/>
    <property type="evidence" value="ECO:0007669"/>
    <property type="project" value="UniProtKB-UniRule"/>
</dbReference>
<evidence type="ECO:0000256" key="16">
    <source>
        <dbReference type="PIRSR" id="PIRSR000130-3"/>
    </source>
</evidence>
<dbReference type="Pfam" id="PF00571">
    <property type="entry name" value="CBS"/>
    <property type="match status" value="2"/>
</dbReference>
<evidence type="ECO:0000256" key="8">
    <source>
        <dbReference type="ARBA" id="ARBA00022958"/>
    </source>
</evidence>
<keyword evidence="11 18" id="KW-0129">CBS domain</keyword>
<dbReference type="CDD" id="cd04601">
    <property type="entry name" value="CBS_pair_IMPDH"/>
    <property type="match status" value="1"/>
</dbReference>
<evidence type="ECO:0000256" key="17">
    <source>
        <dbReference type="PIRSR" id="PIRSR000130-4"/>
    </source>
</evidence>
<dbReference type="GO" id="GO:0006177">
    <property type="term" value="P:GMP biosynthetic process"/>
    <property type="evidence" value="ECO:0007669"/>
    <property type="project" value="UniProtKB-UniRule"/>
</dbReference>
<evidence type="ECO:0000256" key="7">
    <source>
        <dbReference type="ARBA" id="ARBA00022755"/>
    </source>
</evidence>
<name>A0A8B8UQR7_SACPA</name>
<dbReference type="EC" id="1.1.1.205" evidence="14 20"/>
<evidence type="ECO:0000256" key="1">
    <source>
        <dbReference type="ARBA" id="ARBA00001958"/>
    </source>
</evidence>
<evidence type="ECO:0000256" key="14">
    <source>
        <dbReference type="HAMAP-Rule" id="MF_03156"/>
    </source>
</evidence>
<evidence type="ECO:0000256" key="18">
    <source>
        <dbReference type="PROSITE-ProRule" id="PRU00703"/>
    </source>
</evidence>
<dbReference type="GO" id="GO:0000166">
    <property type="term" value="F:nucleotide binding"/>
    <property type="evidence" value="ECO:0007669"/>
    <property type="project" value="UniProtKB-UniRule"/>
</dbReference>
<dbReference type="PANTHER" id="PTHR11911:SF111">
    <property type="entry name" value="INOSINE-5'-MONOPHOSPHATE DEHYDROGENASE"/>
    <property type="match status" value="1"/>
</dbReference>
<evidence type="ECO:0000256" key="2">
    <source>
        <dbReference type="ARBA" id="ARBA00004496"/>
    </source>
</evidence>
<keyword evidence="10 14" id="KW-0520">NAD</keyword>
<feature type="binding site" evidence="14">
    <location>
        <begin position="368"/>
        <end position="370"/>
    </location>
    <ligand>
        <name>IMP</name>
        <dbReference type="ChEBI" id="CHEBI:58053"/>
    </ligand>
</feature>
<gene>
    <name evidence="14" type="primary">IMD</name>
    <name evidence="22" type="ORF">SPAR_F01180</name>
</gene>
<comment type="activity regulation">
    <text evidence="14">Mycophenolic acid (MPA) is a non-competitive inhibitor that prevents formation of the closed enzyme conformation by binding to the same site as the amobile flap. In contrast, mizoribine monophosphate (MZP) is a competitive inhibitor that induces the closed conformation. MPA is a potent inhibitor of mammalian IMPDHs but a poor inhibitor of the bacterial enzymes. MZP is a more potent inhibitor of bacterial IMPDH.</text>
</comment>
<feature type="active site" description="Thioimidate intermediate" evidence="14 15">
    <location>
        <position position="335"/>
    </location>
</feature>
<keyword evidence="6 14" id="KW-0332">GMP biosynthesis</keyword>
<feature type="binding site" evidence="14">
    <location>
        <begin position="391"/>
        <end position="392"/>
    </location>
    <ligand>
        <name>IMP</name>
        <dbReference type="ChEBI" id="CHEBI:58053"/>
    </ligand>
</feature>
<feature type="domain" description="CBS" evidence="21">
    <location>
        <begin position="121"/>
        <end position="183"/>
    </location>
</feature>
<comment type="subcellular location">
    <subcellularLocation>
        <location evidence="2 14">Cytoplasm</location>
    </subcellularLocation>
</comment>
<reference evidence="22" key="2">
    <citation type="submission" date="2020-01" db="EMBL/GenBank/DDBJ databases">
        <title>Population-level Yeast Reference Genomes.</title>
        <authorList>
            <person name="Yue J.-X."/>
        </authorList>
    </citation>
    <scope>NUCLEOTIDE SEQUENCE</scope>
    <source>
        <strain evidence="22">CBS432</strain>
    </source>
</reference>
<feature type="binding site" evidence="14">
    <location>
        <position position="449"/>
    </location>
    <ligand>
        <name>IMP</name>
        <dbReference type="ChEBI" id="CHEBI:58053"/>
    </ligand>
</feature>
<evidence type="ECO:0000256" key="3">
    <source>
        <dbReference type="ARBA" id="ARBA00005502"/>
    </source>
</evidence>
<dbReference type="HAMAP" id="MF_01964">
    <property type="entry name" value="IMPDH"/>
    <property type="match status" value="1"/>
</dbReference>
<evidence type="ECO:0000259" key="21">
    <source>
        <dbReference type="PROSITE" id="PS51371"/>
    </source>
</evidence>
<evidence type="ECO:0000256" key="20">
    <source>
        <dbReference type="RuleBase" id="RU003928"/>
    </source>
</evidence>
<comment type="pathway">
    <text evidence="14 20">Purine metabolism; XMP biosynthesis via de novo pathway; XMP from IMP: step 1/1.</text>
</comment>
<dbReference type="Pfam" id="PF00478">
    <property type="entry name" value="IMPDH"/>
    <property type="match status" value="1"/>
</dbReference>
<sequence>MAAIKDYKTALQFAKSLPRLDGLSVQELMDSKIRGGLTYNDFLILPGLVDFASSEVSLQTKLTRNITLNIPLVSSPMDTVTESEMAIFMALSGGIGFIHHNCTPKDQADMVRRVKNYENGFINNPIVISPTTTVGEAKSMKKKYGFAGFPVTEDGKRNAKLVGVITSRDIQFVEDDSLLVQDVMTKNPVTGAQGITLSEGNEILKKIKKGRLLIVDEKGNLVSMLSRTDLMKNQNYPLASKSANTKQLLCGASIGTMDADKERLRLLVKAGLDVVILDSSQGNSIFQLNMLKWVKESFAGLEVIAGNVVTREQAANLIAAGADGLRIGMGTGSICITQEVMACGRPQGTAVYNVCEFANQFGVPCMADGGVQNIGHITKALALGSSTVMMGGMLAGTTESPGEYFYQDGKRLKAYRGMGSIDAMQKTGTKGNASTSRYFSEFDSVLVAQGVSGAVVDKGSIKKFIPYLYNGLQHSCQDIGCRSLTVLKKNVQSGKVRFEFRTASAQLEGGVNNLHSYEKRLHN</sequence>
<dbReference type="UniPathway" id="UPA00601">
    <property type="reaction ID" value="UER00295"/>
</dbReference>
<evidence type="ECO:0000313" key="22">
    <source>
        <dbReference type="RefSeq" id="XP_033766122.1"/>
    </source>
</evidence>
<dbReference type="SMART" id="SM00116">
    <property type="entry name" value="CBS"/>
    <property type="match status" value="2"/>
</dbReference>
<feature type="binding site" description="in other chain" evidence="14 17">
    <location>
        <position position="330"/>
    </location>
    <ligand>
        <name>K(+)</name>
        <dbReference type="ChEBI" id="CHEBI:29103"/>
        <note>ligand shared between two tetrameric partners</note>
    </ligand>
</feature>
<dbReference type="InterPro" id="IPR005990">
    <property type="entry name" value="IMP_DH"/>
</dbReference>
<keyword evidence="5 14" id="KW-0479">Metal-binding</keyword>
<accession>A0A8B8UQR7</accession>
<keyword evidence="4 14" id="KW-0963">Cytoplasm</keyword>
<feature type="binding site" description="in other chain" evidence="14 17">
    <location>
        <position position="332"/>
    </location>
    <ligand>
        <name>K(+)</name>
        <dbReference type="ChEBI" id="CHEBI:29103"/>
        <note>ligand shared between two tetrameric partners</note>
    </ligand>
</feature>
<reference evidence="22" key="4">
    <citation type="submission" date="2025-08" db="UniProtKB">
        <authorList>
            <consortium name="RefSeq"/>
        </authorList>
    </citation>
    <scope>IDENTIFICATION</scope>
    <source>
        <strain evidence="22">CBS432</strain>
    </source>
</reference>
<dbReference type="PROSITE" id="PS00487">
    <property type="entry name" value="IMP_DH_GMP_RED"/>
    <property type="match status" value="1"/>
</dbReference>
<dbReference type="InterPro" id="IPR000644">
    <property type="entry name" value="CBS_dom"/>
</dbReference>
<dbReference type="CDD" id="cd00381">
    <property type="entry name" value="IMPDH"/>
    <property type="match status" value="1"/>
</dbReference>
<evidence type="ECO:0000256" key="10">
    <source>
        <dbReference type="ARBA" id="ARBA00023027"/>
    </source>
</evidence>
<comment type="cofactor">
    <cofactor evidence="1 14">
        <name>K(+)</name>
        <dbReference type="ChEBI" id="CHEBI:29103"/>
    </cofactor>
</comment>
<evidence type="ECO:0000256" key="6">
    <source>
        <dbReference type="ARBA" id="ARBA00022749"/>
    </source>
</evidence>
<dbReference type="PANTHER" id="PTHR11911">
    <property type="entry name" value="INOSINE-5-MONOPHOSPHATE DEHYDROGENASE RELATED"/>
    <property type="match status" value="1"/>
</dbReference>
<evidence type="ECO:0000256" key="13">
    <source>
        <dbReference type="ARBA" id="ARBA00062187"/>
    </source>
</evidence>
<feature type="binding site" description="in other chain" evidence="14 17">
    <location>
        <position position="335"/>
    </location>
    <ligand>
        <name>K(+)</name>
        <dbReference type="ChEBI" id="CHEBI:29103"/>
        <note>ligand shared between two tetrameric partners</note>
    </ligand>
</feature>
<dbReference type="InterPro" id="IPR001093">
    <property type="entry name" value="IMP_DH_GMPRt"/>
</dbReference>
<feature type="binding site" evidence="14 16">
    <location>
        <begin position="278"/>
        <end position="280"/>
    </location>
    <ligand>
        <name>NAD(+)</name>
        <dbReference type="ChEBI" id="CHEBI:57540"/>
    </ligand>
</feature>
<dbReference type="PROSITE" id="PS51371">
    <property type="entry name" value="CBS"/>
    <property type="match status" value="2"/>
</dbReference>
<dbReference type="FunFam" id="3.20.20.70:FF:000007">
    <property type="entry name" value="Chromosome 19 SCAF14664, whole genome shotgun sequence"/>
    <property type="match status" value="1"/>
</dbReference>
<dbReference type="PIRSF" id="PIRSF000130">
    <property type="entry name" value="IMPDH"/>
    <property type="match status" value="1"/>
</dbReference>
<dbReference type="OrthoDB" id="416622at2759"/>
<feature type="binding site" evidence="14">
    <location>
        <position position="333"/>
    </location>
    <ligand>
        <name>IMP</name>
        <dbReference type="ChEBI" id="CHEBI:58053"/>
    </ligand>
</feature>
<dbReference type="SUPFAM" id="SSF51412">
    <property type="entry name" value="Inosine monophosphate dehydrogenase (IMPDH)"/>
    <property type="match status" value="1"/>
</dbReference>
<comment type="caution">
    <text evidence="14">Lacks conserved residue(s) required for the propagation of feature annotation.</text>
</comment>
<dbReference type="GO" id="GO:0005737">
    <property type="term" value="C:cytoplasm"/>
    <property type="evidence" value="ECO:0007669"/>
    <property type="project" value="UniProtKB-SubCell"/>
</dbReference>
<keyword evidence="8 14" id="KW-0630">Potassium</keyword>
<dbReference type="SUPFAM" id="SSF54631">
    <property type="entry name" value="CBS-domain pair"/>
    <property type="match status" value="1"/>
</dbReference>
<evidence type="ECO:0000256" key="9">
    <source>
        <dbReference type="ARBA" id="ARBA00023002"/>
    </source>
</evidence>
<feature type="binding site" evidence="14 16">
    <location>
        <begin position="328"/>
        <end position="330"/>
    </location>
    <ligand>
        <name>NAD(+)</name>
        <dbReference type="ChEBI" id="CHEBI:57540"/>
    </ligand>
</feature>
<feature type="binding site" evidence="14">
    <location>
        <position position="504"/>
    </location>
    <ligand>
        <name>K(+)</name>
        <dbReference type="ChEBI" id="CHEBI:29103"/>
        <note>ligand shared between two tetrameric partners</note>
    </ligand>
</feature>
<proteinExistence type="inferred from homology"/>
<evidence type="ECO:0000256" key="19">
    <source>
        <dbReference type="RuleBase" id="RU003927"/>
    </source>
</evidence>
<keyword evidence="7 14" id="KW-0658">Purine biosynthesis</keyword>
<reference evidence="22" key="1">
    <citation type="journal article" date="2017" name="Nat. Genet.">
        <title>Contrasting evolutionary genome dynamics between domesticated and wild yeasts.</title>
        <authorList>
            <person name="Yue J.X."/>
            <person name="Li J."/>
            <person name="Aigrain L."/>
            <person name="Hallin J."/>
            <person name="Persson K."/>
            <person name="Oliver K."/>
            <person name="Bergstrom A."/>
            <person name="Coupland P."/>
            <person name="Warringer J."/>
            <person name="Lagomarsino M.C."/>
            <person name="Fischer G."/>
            <person name="Durbin R."/>
            <person name="Liti G."/>
        </authorList>
    </citation>
    <scope>NUCLEOTIDE SEQUENCE</scope>
    <source>
        <strain evidence="22">CBS432</strain>
    </source>
</reference>
<feature type="active site" description="Proton acceptor" evidence="14 15">
    <location>
        <position position="437"/>
    </location>
</feature>
<dbReference type="GO" id="GO:0046872">
    <property type="term" value="F:metal ion binding"/>
    <property type="evidence" value="ECO:0007669"/>
    <property type="project" value="UniProtKB-UniRule"/>
</dbReference>
<organism evidence="22">
    <name type="scientific">Saccharomyces paradoxus</name>
    <name type="common">Yeast</name>
    <name type="synonym">Saccharomyces douglasii</name>
    <dbReference type="NCBI Taxonomy" id="27291"/>
    <lineage>
        <taxon>Eukaryota</taxon>
        <taxon>Fungi</taxon>
        <taxon>Dikarya</taxon>
        <taxon>Ascomycota</taxon>
        <taxon>Saccharomycotina</taxon>
        <taxon>Saccharomycetes</taxon>
        <taxon>Saccharomycetales</taxon>
        <taxon>Saccharomycetaceae</taxon>
        <taxon>Saccharomyces</taxon>
    </lineage>
</organism>
<evidence type="ECO:0000256" key="4">
    <source>
        <dbReference type="ARBA" id="ARBA00022490"/>
    </source>
</evidence>
<dbReference type="SMART" id="SM01240">
    <property type="entry name" value="IMPDH"/>
    <property type="match status" value="1"/>
</dbReference>
<dbReference type="Gene3D" id="3.20.20.70">
    <property type="entry name" value="Aldolase class I"/>
    <property type="match status" value="1"/>
</dbReference>